<protein>
    <submittedName>
        <fullName evidence="1">Uncharacterized protein</fullName>
    </submittedName>
</protein>
<reference evidence="2 3" key="1">
    <citation type="submission" date="2016-05" db="EMBL/GenBank/DDBJ databases">
        <authorList>
            <person name="Ramsay J.P."/>
        </authorList>
    </citation>
    <scope>NUCLEOTIDE SEQUENCE [LARGE SCALE GENOMIC DNA]</scope>
    <source>
        <strain evidence="2 3">NZP2042</strain>
    </source>
</reference>
<dbReference type="EMBL" id="LYTK01000023">
    <property type="protein sequence ID" value="OBQ59055.1"/>
    <property type="molecule type" value="Genomic_DNA"/>
</dbReference>
<sequence>MTEAATNRTFLGKTITCSADSANGSKDYLTAGVDSRFQDPTNDFDPRLGWRPHVIALVDIERNSFIFQTVGYYRDGSNANSVDNAGALPGYPANWFYTGKSSLH</sequence>
<reference evidence="4" key="2">
    <citation type="submission" date="2016-06" db="EMBL/GenBank/DDBJ databases">
        <title>NZP2037 Pacbio-Illumina hybrid assembly.</title>
        <authorList>
            <person name="Ramsay J.P."/>
        </authorList>
    </citation>
    <scope>NUCLEOTIDE SEQUENCE [LARGE SCALE GENOMIC DNA]</scope>
    <source>
        <strain evidence="4">R7ANS::ICEMlSym2042</strain>
    </source>
</reference>
<name>A0A1A5J2B6_RHILI</name>
<dbReference type="AlphaFoldDB" id="A0A1A5J2B6"/>
<evidence type="ECO:0000313" key="2">
    <source>
        <dbReference type="EMBL" id="OBQ59055.1"/>
    </source>
</evidence>
<evidence type="ECO:0000313" key="1">
    <source>
        <dbReference type="EMBL" id="OBP79995.1"/>
    </source>
</evidence>
<dbReference type="Proteomes" id="UP000093737">
    <property type="component" value="Unassembled WGS sequence"/>
</dbReference>
<evidence type="ECO:0000313" key="3">
    <source>
        <dbReference type="Proteomes" id="UP000093737"/>
    </source>
</evidence>
<dbReference type="EMBL" id="LZTJ01000002">
    <property type="protein sequence ID" value="OBP79995.1"/>
    <property type="molecule type" value="Genomic_DNA"/>
</dbReference>
<proteinExistence type="predicted"/>
<dbReference type="Proteomes" id="UP000093748">
    <property type="component" value="Unassembled WGS sequence"/>
</dbReference>
<evidence type="ECO:0000313" key="4">
    <source>
        <dbReference type="Proteomes" id="UP000093748"/>
    </source>
</evidence>
<accession>A0A1A5J2B6</accession>
<gene>
    <name evidence="2" type="ORF">A8145_25750</name>
    <name evidence="1" type="ORF">BAE39_27125</name>
</gene>
<organism evidence="1 4">
    <name type="scientific">Rhizobium loti</name>
    <name type="common">Mesorhizobium loti</name>
    <dbReference type="NCBI Taxonomy" id="381"/>
    <lineage>
        <taxon>Bacteria</taxon>
        <taxon>Pseudomonadati</taxon>
        <taxon>Pseudomonadota</taxon>
        <taxon>Alphaproteobacteria</taxon>
        <taxon>Hyphomicrobiales</taxon>
        <taxon>Phyllobacteriaceae</taxon>
        <taxon>Mesorhizobium</taxon>
    </lineage>
</organism>
<reference evidence="1" key="3">
    <citation type="submission" date="2016-06" db="EMBL/GenBank/DDBJ databases">
        <authorList>
            <person name="Kjaerup R.B."/>
            <person name="Dalgaard T.S."/>
            <person name="Juul-Madsen H.R."/>
        </authorList>
    </citation>
    <scope>NUCLEOTIDE SEQUENCE</scope>
    <source>
        <strain evidence="1">R7ANS::ICEMlSym2042</strain>
    </source>
</reference>
<comment type="caution">
    <text evidence="1">The sequence shown here is derived from an EMBL/GenBank/DDBJ whole genome shotgun (WGS) entry which is preliminary data.</text>
</comment>